<reference evidence="2" key="1">
    <citation type="submission" date="2023-08" db="EMBL/GenBank/DDBJ databases">
        <authorList>
            <person name="Audoor S."/>
            <person name="Bilcke G."/>
        </authorList>
    </citation>
    <scope>NUCLEOTIDE SEQUENCE</scope>
</reference>
<dbReference type="AlphaFoldDB" id="A0AAD2CK70"/>
<dbReference type="Proteomes" id="UP001295423">
    <property type="component" value="Unassembled WGS sequence"/>
</dbReference>
<feature type="region of interest" description="Disordered" evidence="1">
    <location>
        <begin position="161"/>
        <end position="185"/>
    </location>
</feature>
<feature type="compositionally biased region" description="Basic and acidic residues" evidence="1">
    <location>
        <begin position="450"/>
        <end position="464"/>
    </location>
</feature>
<comment type="caution">
    <text evidence="2">The sequence shown here is derived from an EMBL/GenBank/DDBJ whole genome shotgun (WGS) entry which is preliminary data.</text>
</comment>
<gene>
    <name evidence="2" type="ORF">CYCCA115_LOCUS4570</name>
</gene>
<feature type="region of interest" description="Disordered" evidence="1">
    <location>
        <begin position="1"/>
        <end position="89"/>
    </location>
</feature>
<feature type="compositionally biased region" description="Acidic residues" evidence="1">
    <location>
        <begin position="371"/>
        <end position="382"/>
    </location>
</feature>
<evidence type="ECO:0000313" key="3">
    <source>
        <dbReference type="Proteomes" id="UP001295423"/>
    </source>
</evidence>
<feature type="region of interest" description="Disordered" evidence="1">
    <location>
        <begin position="251"/>
        <end position="277"/>
    </location>
</feature>
<accession>A0AAD2CK70</accession>
<sequence>MRFKFKVNLFNEDKPKPQAGNQNKGTGKRSDLKRFPKGLVNTKIGLQKNFKKNPSKNHEPEHEERETRDPDQRGRYEEREPCEGIRRDATPPIRAYGVVAPRVGSRRDFQAIRKNPKQPKQIVQQKLSKKVDARLDALREQLGVEFDHEYGAQMHRVQSIEPQQAGRDSMNFDRTRSVPGKNNTKTANMQTACQVPFAGKAAPAPLPTQRLSSFNGQRQPLVGGNHVSSFAPYSRPPSKMLARAQMDPIVHKKPTQPPKSRFPQQVKSRSKKLTREAAPRASRYGILGALFSGMCTADSACANAQSGCNHVRSGCSDMQTGCTSAKKCADGTMFDEETLWTKSETLSETQYDGETMCSRTKSYVGEHESDVSDSDFDDESSWDDATSYQSEEDTHYHSGRRTRASGKTQERKQADRPSSRNTRPEKRGNKSLRACDDETYGYSDGESFDSENKTEVDTYCHTEYDTDSQWTDGETYFTKETRRTRRRRDSDSDFTDSDLDSRSCSSYDSEDSYDKRTYGDSTWKTNCRDDETFYTRQQSRGYDDDTIYTEVKKRPKPMKRR</sequence>
<evidence type="ECO:0000313" key="2">
    <source>
        <dbReference type="EMBL" id="CAJ1935234.1"/>
    </source>
</evidence>
<feature type="compositionally biased region" description="Basic and acidic residues" evidence="1">
    <location>
        <begin position="408"/>
        <end position="436"/>
    </location>
</feature>
<name>A0AAD2CK70_9STRA</name>
<feature type="region of interest" description="Disordered" evidence="1">
    <location>
        <begin position="363"/>
        <end position="521"/>
    </location>
</feature>
<proteinExistence type="predicted"/>
<protein>
    <submittedName>
        <fullName evidence="2">Uncharacterized protein</fullName>
    </submittedName>
</protein>
<evidence type="ECO:0000256" key="1">
    <source>
        <dbReference type="SAM" id="MobiDB-lite"/>
    </source>
</evidence>
<dbReference type="EMBL" id="CAKOGP040000446">
    <property type="protein sequence ID" value="CAJ1935234.1"/>
    <property type="molecule type" value="Genomic_DNA"/>
</dbReference>
<feature type="compositionally biased region" description="Basic and acidic residues" evidence="1">
    <location>
        <begin position="56"/>
        <end position="89"/>
    </location>
</feature>
<keyword evidence="3" id="KW-1185">Reference proteome</keyword>
<feature type="region of interest" description="Disordered" evidence="1">
    <location>
        <begin position="538"/>
        <end position="561"/>
    </location>
</feature>
<organism evidence="2 3">
    <name type="scientific">Cylindrotheca closterium</name>
    <dbReference type="NCBI Taxonomy" id="2856"/>
    <lineage>
        <taxon>Eukaryota</taxon>
        <taxon>Sar</taxon>
        <taxon>Stramenopiles</taxon>
        <taxon>Ochrophyta</taxon>
        <taxon>Bacillariophyta</taxon>
        <taxon>Bacillariophyceae</taxon>
        <taxon>Bacillariophycidae</taxon>
        <taxon>Bacillariales</taxon>
        <taxon>Bacillariaceae</taxon>
        <taxon>Cylindrotheca</taxon>
    </lineage>
</organism>